<sequence>VTKTYHDIKAVTHLLEEKERDLELAARIGQSLLKQNQELTARNEMLDEQLEAAKEEIAQLRHELSMRDDLLQFYASTEELENSEAHSPLKRNESCSSLSNFVHYDFLQKKLKGLEEENRKLRLEASELTTETNNYEEQEQELMMVCVEELSSVNKQVVDLSEELARRVEDSVRQQEEISSLLAQIVDLQARCKGLTRENEELNQHLNAARECQLQLKSELKDLQDKYSECEDMLQEAREDIKNLRNKSLPNSTVQRYTALASVLPMDSLAAEIEGTFRKGLDTPAPSEYKTHPWRVFETVKVVNKAVKLRSRCHSPALPGSSPVSVRSSCTSTPRTSYYGSDNMYKGKGKSVILLCSVSGPKRLGQPGTPGGQDLESALQSLSARQQSHSSERPFFDVERERKLRALAHSEEVEGSSGFLTPNDSITSSPAASTSTNYSNGSSRHSCSSSGGSRSYLPDRLQIVKPLEVVYLYFIESFFAPILFHRSTFDIDSHLKCCTFRLLY</sequence>
<feature type="coiled-coil region" evidence="5">
    <location>
        <begin position="29"/>
        <end position="70"/>
    </location>
</feature>
<comment type="subcellular location">
    <subcellularLocation>
        <location evidence="1">Mitochondrion</location>
    </subcellularLocation>
</comment>
<reference evidence="9" key="1">
    <citation type="submission" date="2025-08" db="UniProtKB">
        <authorList>
            <consortium name="Ensembl"/>
        </authorList>
    </citation>
    <scope>IDENTIFICATION</scope>
</reference>
<evidence type="ECO:0000256" key="5">
    <source>
        <dbReference type="SAM" id="Coils"/>
    </source>
</evidence>
<feature type="coiled-coil region" evidence="5">
    <location>
        <begin position="104"/>
        <end position="141"/>
    </location>
</feature>
<dbReference type="GO" id="GO:0047496">
    <property type="term" value="P:vesicle transport along microtubule"/>
    <property type="evidence" value="ECO:0007669"/>
    <property type="project" value="TreeGrafter"/>
</dbReference>
<dbReference type="SMART" id="SM01423">
    <property type="entry name" value="Milton"/>
    <property type="match status" value="1"/>
</dbReference>
<keyword evidence="10" id="KW-1185">Reference proteome</keyword>
<dbReference type="InterPro" id="IPR006933">
    <property type="entry name" value="HAP1_N"/>
</dbReference>
<feature type="domain" description="HAP1 N-terminal" evidence="8">
    <location>
        <begin position="1"/>
        <end position="247"/>
    </location>
</feature>
<comment type="similarity">
    <text evidence="2">Belongs to the milton family.</text>
</comment>
<evidence type="ECO:0000256" key="4">
    <source>
        <dbReference type="ARBA" id="ARBA00023128"/>
    </source>
</evidence>
<dbReference type="GO" id="GO:0022008">
    <property type="term" value="P:neurogenesis"/>
    <property type="evidence" value="ECO:0007669"/>
    <property type="project" value="TreeGrafter"/>
</dbReference>
<evidence type="ECO:0000256" key="6">
    <source>
        <dbReference type="SAM" id="MobiDB-lite"/>
    </source>
</evidence>
<evidence type="ECO:0000313" key="9">
    <source>
        <dbReference type="Ensembl" id="ENSPMGP00000020123.1"/>
    </source>
</evidence>
<dbReference type="Proteomes" id="UP000261520">
    <property type="component" value="Unplaced"/>
</dbReference>
<dbReference type="PANTHER" id="PTHR15751">
    <property type="entry name" value="TRAFFICKING KINESIN-BINDING PROTEIN"/>
    <property type="match status" value="1"/>
</dbReference>
<dbReference type="GO" id="GO:0005739">
    <property type="term" value="C:mitochondrion"/>
    <property type="evidence" value="ECO:0007669"/>
    <property type="project" value="UniProtKB-SubCell"/>
</dbReference>
<dbReference type="GO" id="GO:1904115">
    <property type="term" value="C:axon cytoplasm"/>
    <property type="evidence" value="ECO:0007669"/>
    <property type="project" value="GOC"/>
</dbReference>
<feature type="region of interest" description="Disordered" evidence="6">
    <location>
        <begin position="415"/>
        <end position="454"/>
    </location>
</feature>
<organism evidence="9 10">
    <name type="scientific">Periophthalmus magnuspinnatus</name>
    <dbReference type="NCBI Taxonomy" id="409849"/>
    <lineage>
        <taxon>Eukaryota</taxon>
        <taxon>Metazoa</taxon>
        <taxon>Chordata</taxon>
        <taxon>Craniata</taxon>
        <taxon>Vertebrata</taxon>
        <taxon>Euteleostomi</taxon>
        <taxon>Actinopterygii</taxon>
        <taxon>Neopterygii</taxon>
        <taxon>Teleostei</taxon>
        <taxon>Neoteleostei</taxon>
        <taxon>Acanthomorphata</taxon>
        <taxon>Gobiaria</taxon>
        <taxon>Gobiiformes</taxon>
        <taxon>Gobioidei</taxon>
        <taxon>Gobiidae</taxon>
        <taxon>Oxudercinae</taxon>
        <taxon>Periophthalmus</taxon>
    </lineage>
</organism>
<dbReference type="InterPro" id="IPR022154">
    <property type="entry name" value="TRAK1/2_C"/>
</dbReference>
<keyword evidence="3 5" id="KW-0175">Coiled coil</keyword>
<dbReference type="GO" id="GO:0048011">
    <property type="term" value="P:neurotrophin TRK receptor signaling pathway"/>
    <property type="evidence" value="ECO:0007669"/>
    <property type="project" value="TreeGrafter"/>
</dbReference>
<dbReference type="InterPro" id="IPR051946">
    <property type="entry name" value="Intracell_Traff-Reg"/>
</dbReference>
<dbReference type="GO" id="GO:0006605">
    <property type="term" value="P:protein targeting"/>
    <property type="evidence" value="ECO:0007669"/>
    <property type="project" value="TreeGrafter"/>
</dbReference>
<feature type="region of interest" description="Disordered" evidence="6">
    <location>
        <begin position="317"/>
        <end position="342"/>
    </location>
</feature>
<protein>
    <submittedName>
        <fullName evidence="9">Uncharacterized protein</fullName>
    </submittedName>
</protein>
<evidence type="ECO:0000259" key="8">
    <source>
        <dbReference type="SMART" id="SM01424"/>
    </source>
</evidence>
<dbReference type="GO" id="GO:0017022">
    <property type="term" value="F:myosin binding"/>
    <property type="evidence" value="ECO:0007669"/>
    <property type="project" value="TreeGrafter"/>
</dbReference>
<dbReference type="Ensembl" id="ENSPMGT00000021446.1">
    <property type="protein sequence ID" value="ENSPMGP00000020123.1"/>
    <property type="gene ID" value="ENSPMGG00000016288.1"/>
</dbReference>
<feature type="coiled-coil region" evidence="5">
    <location>
        <begin position="171"/>
        <end position="247"/>
    </location>
</feature>
<evidence type="ECO:0000313" key="10">
    <source>
        <dbReference type="Proteomes" id="UP000261520"/>
    </source>
</evidence>
<accession>A0A3B4ASL9</accession>
<dbReference type="GO" id="GO:0048311">
    <property type="term" value="P:mitochondrion distribution"/>
    <property type="evidence" value="ECO:0007669"/>
    <property type="project" value="TreeGrafter"/>
</dbReference>
<dbReference type="PANTHER" id="PTHR15751:SF14">
    <property type="entry name" value="HUNTINGTIN-ASSOCIATED PROTEIN 1"/>
    <property type="match status" value="1"/>
</dbReference>
<feature type="region of interest" description="Disordered" evidence="6">
    <location>
        <begin position="362"/>
        <end position="395"/>
    </location>
</feature>
<dbReference type="GO" id="GO:0098957">
    <property type="term" value="P:anterograde axonal transport of mitochondrion"/>
    <property type="evidence" value="ECO:0007669"/>
    <property type="project" value="TreeGrafter"/>
</dbReference>
<dbReference type="Pfam" id="PF04849">
    <property type="entry name" value="HAP1_N"/>
    <property type="match status" value="1"/>
</dbReference>
<reference evidence="9" key="2">
    <citation type="submission" date="2025-09" db="UniProtKB">
        <authorList>
            <consortium name="Ensembl"/>
        </authorList>
    </citation>
    <scope>IDENTIFICATION</scope>
</reference>
<evidence type="ECO:0000256" key="3">
    <source>
        <dbReference type="ARBA" id="ARBA00023054"/>
    </source>
</evidence>
<feature type="compositionally biased region" description="Low complexity" evidence="6">
    <location>
        <begin position="425"/>
        <end position="454"/>
    </location>
</feature>
<feature type="compositionally biased region" description="Low complexity" evidence="6">
    <location>
        <begin position="321"/>
        <end position="337"/>
    </location>
</feature>
<dbReference type="GO" id="GO:0030425">
    <property type="term" value="C:dendrite"/>
    <property type="evidence" value="ECO:0007669"/>
    <property type="project" value="TreeGrafter"/>
</dbReference>
<evidence type="ECO:0000256" key="1">
    <source>
        <dbReference type="ARBA" id="ARBA00004173"/>
    </source>
</evidence>
<feature type="compositionally biased region" description="Low complexity" evidence="6">
    <location>
        <begin position="375"/>
        <end position="389"/>
    </location>
</feature>
<evidence type="ECO:0000259" key="7">
    <source>
        <dbReference type="SMART" id="SM01423"/>
    </source>
</evidence>
<dbReference type="AlphaFoldDB" id="A0A3B4ASL9"/>
<dbReference type="SMART" id="SM01424">
    <property type="entry name" value="HAP1_N"/>
    <property type="match status" value="1"/>
</dbReference>
<proteinExistence type="inferred from homology"/>
<evidence type="ECO:0000256" key="2">
    <source>
        <dbReference type="ARBA" id="ARBA00007007"/>
    </source>
</evidence>
<keyword evidence="4" id="KW-0496">Mitochondrion</keyword>
<dbReference type="GO" id="GO:0031410">
    <property type="term" value="C:cytoplasmic vesicle"/>
    <property type="evidence" value="ECO:0007669"/>
    <property type="project" value="TreeGrafter"/>
</dbReference>
<dbReference type="Gene3D" id="1.10.287.1490">
    <property type="match status" value="1"/>
</dbReference>
<dbReference type="GO" id="GO:0005102">
    <property type="term" value="F:signaling receptor binding"/>
    <property type="evidence" value="ECO:0007669"/>
    <property type="project" value="TreeGrafter"/>
</dbReference>
<name>A0A3B4ASL9_9GOBI</name>
<dbReference type="Pfam" id="PF12448">
    <property type="entry name" value="Milton"/>
    <property type="match status" value="1"/>
</dbReference>
<feature type="domain" description="Trafficking kinesin-binding protein C-terminal" evidence="7">
    <location>
        <begin position="308"/>
        <end position="470"/>
    </location>
</feature>